<evidence type="ECO:0000259" key="2">
    <source>
        <dbReference type="Pfam" id="PF22893"/>
    </source>
</evidence>
<feature type="region of interest" description="Disordered" evidence="1">
    <location>
        <begin position="205"/>
        <end position="272"/>
    </location>
</feature>
<organism evidence="3 4">
    <name type="scientific">Colletotrichum zoysiae</name>
    <dbReference type="NCBI Taxonomy" id="1216348"/>
    <lineage>
        <taxon>Eukaryota</taxon>
        <taxon>Fungi</taxon>
        <taxon>Dikarya</taxon>
        <taxon>Ascomycota</taxon>
        <taxon>Pezizomycotina</taxon>
        <taxon>Sordariomycetes</taxon>
        <taxon>Hypocreomycetidae</taxon>
        <taxon>Glomerellales</taxon>
        <taxon>Glomerellaceae</taxon>
        <taxon>Colletotrichum</taxon>
        <taxon>Colletotrichum graminicola species complex</taxon>
    </lineage>
</organism>
<feature type="compositionally biased region" description="Basic and acidic residues" evidence="1">
    <location>
        <begin position="205"/>
        <end position="214"/>
    </location>
</feature>
<comment type="caution">
    <text evidence="3">The sequence shown here is derived from an EMBL/GenBank/DDBJ whole genome shotgun (WGS) entry which is preliminary data.</text>
</comment>
<reference evidence="3" key="1">
    <citation type="submission" date="2021-06" db="EMBL/GenBank/DDBJ databases">
        <title>Comparative genomics, transcriptomics and evolutionary studies reveal genomic signatures of adaptation to plant cell wall in hemibiotrophic fungi.</title>
        <authorList>
            <consortium name="DOE Joint Genome Institute"/>
            <person name="Baroncelli R."/>
            <person name="Diaz J.F."/>
            <person name="Benocci T."/>
            <person name="Peng M."/>
            <person name="Battaglia E."/>
            <person name="Haridas S."/>
            <person name="Andreopoulos W."/>
            <person name="Labutti K."/>
            <person name="Pangilinan J."/>
            <person name="Floch G.L."/>
            <person name="Makela M.R."/>
            <person name="Henrissat B."/>
            <person name="Grigoriev I.V."/>
            <person name="Crouch J.A."/>
            <person name="De Vries R.P."/>
            <person name="Sukno S.A."/>
            <person name="Thon M.R."/>
        </authorList>
    </citation>
    <scope>NUCLEOTIDE SEQUENCE</scope>
    <source>
        <strain evidence="3">MAFF235873</strain>
    </source>
</reference>
<feature type="region of interest" description="Disordered" evidence="1">
    <location>
        <begin position="623"/>
        <end position="652"/>
    </location>
</feature>
<feature type="domain" description="Ubiquitin-like" evidence="2">
    <location>
        <begin position="426"/>
        <end position="504"/>
    </location>
</feature>
<protein>
    <recommendedName>
        <fullName evidence="2">Ubiquitin-like domain-containing protein</fullName>
    </recommendedName>
</protein>
<evidence type="ECO:0000313" key="3">
    <source>
        <dbReference type="EMBL" id="KAK2021508.1"/>
    </source>
</evidence>
<accession>A0AAD9LX74</accession>
<dbReference type="Proteomes" id="UP001232148">
    <property type="component" value="Unassembled WGS sequence"/>
</dbReference>
<feature type="compositionally biased region" description="Polar residues" evidence="1">
    <location>
        <begin position="235"/>
        <end position="250"/>
    </location>
</feature>
<feature type="compositionally biased region" description="Low complexity" evidence="1">
    <location>
        <begin position="636"/>
        <end position="652"/>
    </location>
</feature>
<dbReference type="EMBL" id="MU843099">
    <property type="protein sequence ID" value="KAK2021508.1"/>
    <property type="molecule type" value="Genomic_DNA"/>
</dbReference>
<evidence type="ECO:0000256" key="1">
    <source>
        <dbReference type="SAM" id="MobiDB-lite"/>
    </source>
</evidence>
<dbReference type="AlphaFoldDB" id="A0AAD9LX74"/>
<dbReference type="Pfam" id="PF22893">
    <property type="entry name" value="ULD_2"/>
    <property type="match status" value="1"/>
</dbReference>
<sequence length="652" mass="70989">MVPSPDMAGIANLGCQLATKLVAYEMGRSYSGFNIVNLIEDILATAAALGELREFLASDASAPLPVYKRAGREAIEDLATRCGKVYTNIIRSAYRASFDAKVVQDIDFEALGPQDLKSSRLIAIKSNLKCDTVSDALDDCESQLRWLKSSLLLHLQVANIAHLQTRSRAPGSFDDELASRALAIRILAEKVRAAKTLVKTAERKERLALSDKSDTMSVASDAPSPNGGGSDNDDTASWKSGKTAKDSTAPSVCGDEKVEKTDVPPVLNPVAPPPHLAPTSFWHQPWDGAPDASPVEIKLPAPKHRFPVKVFKSMGKWVKGLFRRNATPNLNDLELEAAVLRNGPFPEPFLAFEPKMLRLELKRILKRRSVTSTDELVPQDSELRSAVSNALLRAKRKDGRARQLIAVDLKTQPDVAIVFMSVEPALEPVHVTDILGRNYDIPYELCRTVQGARTSIHRRFKDVDRLWPIVKDGAFEIVNEADTIITPEAWNATIKPGAVVKMRISAFTDGARPGMPQGCKQPPTWAEPWSAGPGWVRPPGMGIPPGLRPGCSPTIPRPGWGPPRPPVQPGVVIIEPSVAAKYELGFELDFGPPLTREEDLGENRRDLGAWVALWTYATDTDFTTNSGGVPSFDDASSISSGSTSSSSEYIID</sequence>
<name>A0AAD9LX74_9PEZI</name>
<evidence type="ECO:0000313" key="4">
    <source>
        <dbReference type="Proteomes" id="UP001232148"/>
    </source>
</evidence>
<proteinExistence type="predicted"/>
<dbReference type="InterPro" id="IPR054464">
    <property type="entry name" value="ULD_fung"/>
</dbReference>
<gene>
    <name evidence="3" type="ORF">LX32DRAFT_658388</name>
</gene>
<keyword evidence="4" id="KW-1185">Reference proteome</keyword>